<dbReference type="GO" id="GO:0030416">
    <property type="term" value="P:methylamine metabolic process"/>
    <property type="evidence" value="ECO:0007669"/>
    <property type="project" value="InterPro"/>
</dbReference>
<feature type="transmembrane region" description="Helical" evidence="5">
    <location>
        <begin position="135"/>
        <end position="155"/>
    </location>
</feature>
<sequence length="167" mass="17306">MILIADLALAGAVLLVVAGLRRRARGDAILRGHGLLPPWVIRCAVVAEPLIGAAAVLTWVAGGRTWYVWVPAAVWHAALAVYLTVLLRVRGRVPCGCLDEVSRVSPVKIAFGVLLAAASAAACAVPPPQEPVTRLLHVAPAAFAALLVVVATRVAELTGTSGGRGQY</sequence>
<dbReference type="Proteomes" id="UP000555564">
    <property type="component" value="Unassembled WGS sequence"/>
</dbReference>
<evidence type="ECO:0000256" key="4">
    <source>
        <dbReference type="ARBA" id="ARBA00023136"/>
    </source>
</evidence>
<evidence type="ECO:0000313" key="8">
    <source>
        <dbReference type="Proteomes" id="UP000555564"/>
    </source>
</evidence>
<evidence type="ECO:0000259" key="6">
    <source>
        <dbReference type="Pfam" id="PF07291"/>
    </source>
</evidence>
<name>A0A7X0M4U2_9ACTN</name>
<evidence type="ECO:0000313" key="7">
    <source>
        <dbReference type="EMBL" id="MBB6471635.1"/>
    </source>
</evidence>
<evidence type="ECO:0000256" key="1">
    <source>
        <dbReference type="ARBA" id="ARBA00004141"/>
    </source>
</evidence>
<dbReference type="InterPro" id="IPR009908">
    <property type="entry name" value="Methylamine_util_MauE"/>
</dbReference>
<accession>A0A7X0M4U2</accession>
<feature type="transmembrane region" description="Helical" evidence="5">
    <location>
        <begin position="39"/>
        <end position="60"/>
    </location>
</feature>
<keyword evidence="2 5" id="KW-0812">Transmembrane</keyword>
<comment type="subcellular location">
    <subcellularLocation>
        <location evidence="1">Membrane</location>
        <topology evidence="1">Multi-pass membrane protein</topology>
    </subcellularLocation>
</comment>
<evidence type="ECO:0000256" key="5">
    <source>
        <dbReference type="SAM" id="Phobius"/>
    </source>
</evidence>
<feature type="transmembrane region" description="Helical" evidence="5">
    <location>
        <begin position="109"/>
        <end position="128"/>
    </location>
</feature>
<organism evidence="7 8">
    <name type="scientific">Sphaerisporangium rubeum</name>
    <dbReference type="NCBI Taxonomy" id="321317"/>
    <lineage>
        <taxon>Bacteria</taxon>
        <taxon>Bacillati</taxon>
        <taxon>Actinomycetota</taxon>
        <taxon>Actinomycetes</taxon>
        <taxon>Streptosporangiales</taxon>
        <taxon>Streptosporangiaceae</taxon>
        <taxon>Sphaerisporangium</taxon>
    </lineage>
</organism>
<dbReference type="AlphaFoldDB" id="A0A7X0M4U2"/>
<protein>
    <recommendedName>
        <fullName evidence="6">Methylamine utilisation protein MauE domain-containing protein</fullName>
    </recommendedName>
</protein>
<reference evidence="7 8" key="1">
    <citation type="submission" date="2020-08" db="EMBL/GenBank/DDBJ databases">
        <title>Sequencing the genomes of 1000 actinobacteria strains.</title>
        <authorList>
            <person name="Klenk H.-P."/>
        </authorList>
    </citation>
    <scope>NUCLEOTIDE SEQUENCE [LARGE SCALE GENOMIC DNA]</scope>
    <source>
        <strain evidence="7 8">DSM 44936</strain>
    </source>
</reference>
<dbReference type="EMBL" id="JACHIU010000001">
    <property type="protein sequence ID" value="MBB6471635.1"/>
    <property type="molecule type" value="Genomic_DNA"/>
</dbReference>
<proteinExistence type="predicted"/>
<dbReference type="RefSeq" id="WP_184978810.1">
    <property type="nucleotide sequence ID" value="NZ_JACHIU010000001.1"/>
</dbReference>
<evidence type="ECO:0000256" key="3">
    <source>
        <dbReference type="ARBA" id="ARBA00022989"/>
    </source>
</evidence>
<keyword evidence="8" id="KW-1185">Reference proteome</keyword>
<gene>
    <name evidence="7" type="ORF">BJ992_001066</name>
</gene>
<feature type="domain" description="Methylamine utilisation protein MauE" evidence="6">
    <location>
        <begin position="7"/>
        <end position="123"/>
    </location>
</feature>
<dbReference type="Pfam" id="PF07291">
    <property type="entry name" value="MauE"/>
    <property type="match status" value="1"/>
</dbReference>
<feature type="transmembrane region" description="Helical" evidence="5">
    <location>
        <begin position="67"/>
        <end position="89"/>
    </location>
</feature>
<dbReference type="GO" id="GO:0016020">
    <property type="term" value="C:membrane"/>
    <property type="evidence" value="ECO:0007669"/>
    <property type="project" value="UniProtKB-SubCell"/>
</dbReference>
<keyword evidence="3 5" id="KW-1133">Transmembrane helix</keyword>
<comment type="caution">
    <text evidence="7">The sequence shown here is derived from an EMBL/GenBank/DDBJ whole genome shotgun (WGS) entry which is preliminary data.</text>
</comment>
<evidence type="ECO:0000256" key="2">
    <source>
        <dbReference type="ARBA" id="ARBA00022692"/>
    </source>
</evidence>
<keyword evidence="4 5" id="KW-0472">Membrane</keyword>